<dbReference type="Proteomes" id="UP000186894">
    <property type="component" value="Unassembled WGS sequence"/>
</dbReference>
<reference evidence="3 4" key="1">
    <citation type="submission" date="2016-09" db="EMBL/GenBank/DDBJ databases">
        <title>Rhizobium oryziradicis sp. nov., isolated from the root of rice.</title>
        <authorList>
            <person name="Zhao J."/>
            <person name="Zhang X."/>
        </authorList>
    </citation>
    <scope>NUCLEOTIDE SEQUENCE [LARGE SCALE GENOMIC DNA]</scope>
    <source>
        <strain evidence="3 4">N19</strain>
    </source>
</reference>
<accession>A0A1Q8ZQA1</accession>
<protein>
    <recommendedName>
        <fullName evidence="2">DUF6867 domain-containing protein</fullName>
    </recommendedName>
</protein>
<dbReference type="OrthoDB" id="9806174at2"/>
<keyword evidence="1" id="KW-1133">Transmembrane helix</keyword>
<gene>
    <name evidence="3" type="ORF">BJF95_06575</name>
</gene>
<evidence type="ECO:0000313" key="4">
    <source>
        <dbReference type="Proteomes" id="UP000186894"/>
    </source>
</evidence>
<evidence type="ECO:0000256" key="1">
    <source>
        <dbReference type="SAM" id="Phobius"/>
    </source>
</evidence>
<dbReference type="EMBL" id="MKIM01000027">
    <property type="protein sequence ID" value="OLP44219.1"/>
    <property type="molecule type" value="Genomic_DNA"/>
</dbReference>
<keyword evidence="4" id="KW-1185">Reference proteome</keyword>
<feature type="transmembrane region" description="Helical" evidence="1">
    <location>
        <begin position="42"/>
        <end position="60"/>
    </location>
</feature>
<evidence type="ECO:0000313" key="3">
    <source>
        <dbReference type="EMBL" id="OLP44219.1"/>
    </source>
</evidence>
<comment type="caution">
    <text evidence="3">The sequence shown here is derived from an EMBL/GenBank/DDBJ whole genome shotgun (WGS) entry which is preliminary data.</text>
</comment>
<feature type="domain" description="DUF6867" evidence="2">
    <location>
        <begin position="14"/>
        <end position="117"/>
    </location>
</feature>
<dbReference type="InterPro" id="IPR049201">
    <property type="entry name" value="DUF6867"/>
</dbReference>
<name>A0A1Q8ZQA1_9HYPH</name>
<sequence length="118" mass="13844">MQGLFFDAEPDPVRIVLRFLVVLLGFWTAWRTGKAVAENWEGYGRIVVYTLLLAFVMRFLHHALFNGGMLDAPLYLIDFVVLLAFAVVGFRLRRTDQMTNNYYWLYDRTSSLSWKKKD</sequence>
<keyword evidence="1" id="KW-0812">Transmembrane</keyword>
<evidence type="ECO:0000259" key="2">
    <source>
        <dbReference type="Pfam" id="PF21741"/>
    </source>
</evidence>
<dbReference type="STRING" id="1867956.BJF95_06575"/>
<dbReference type="RefSeq" id="WP_075639726.1">
    <property type="nucleotide sequence ID" value="NZ_MKIM01000027.1"/>
</dbReference>
<keyword evidence="1" id="KW-0472">Membrane</keyword>
<proteinExistence type="predicted"/>
<organism evidence="3 4">
    <name type="scientific">Rhizobium oryziradicis</name>
    <dbReference type="NCBI Taxonomy" id="1867956"/>
    <lineage>
        <taxon>Bacteria</taxon>
        <taxon>Pseudomonadati</taxon>
        <taxon>Pseudomonadota</taxon>
        <taxon>Alphaproteobacteria</taxon>
        <taxon>Hyphomicrobiales</taxon>
        <taxon>Rhizobiaceae</taxon>
        <taxon>Rhizobium/Agrobacterium group</taxon>
        <taxon>Rhizobium</taxon>
    </lineage>
</organism>
<feature type="transmembrane region" description="Helical" evidence="1">
    <location>
        <begin position="72"/>
        <end position="92"/>
    </location>
</feature>
<dbReference type="Pfam" id="PF21741">
    <property type="entry name" value="DUF6867"/>
    <property type="match status" value="1"/>
</dbReference>
<dbReference type="AlphaFoldDB" id="A0A1Q8ZQA1"/>
<feature type="transmembrane region" description="Helical" evidence="1">
    <location>
        <begin position="12"/>
        <end position="30"/>
    </location>
</feature>